<organism evidence="3 4">
    <name type="scientific">Halalkalibacter hemicellulosilyticusJCM 9152</name>
    <dbReference type="NCBI Taxonomy" id="1236971"/>
    <lineage>
        <taxon>Bacteria</taxon>
        <taxon>Bacillati</taxon>
        <taxon>Bacillota</taxon>
        <taxon>Bacilli</taxon>
        <taxon>Bacillales</taxon>
        <taxon>Bacillaceae</taxon>
        <taxon>Halalkalibacter</taxon>
    </lineage>
</organism>
<evidence type="ECO:0000259" key="2">
    <source>
        <dbReference type="PROSITE" id="PS50853"/>
    </source>
</evidence>
<dbReference type="InterPro" id="IPR049033">
    <property type="entry name" value="AGA-YXIM_GBD"/>
</dbReference>
<gene>
    <name evidence="3" type="ORF">JCM9152_4119</name>
</gene>
<dbReference type="Gene3D" id="2.60.120.430">
    <property type="entry name" value="Galactose-binding lectin"/>
    <property type="match status" value="2"/>
</dbReference>
<dbReference type="Pfam" id="PF21254">
    <property type="entry name" value="AGA-YXIM_GBD"/>
    <property type="match status" value="2"/>
</dbReference>
<evidence type="ECO:0000313" key="4">
    <source>
        <dbReference type="Proteomes" id="UP000018895"/>
    </source>
</evidence>
<feature type="signal peptide" evidence="1">
    <location>
        <begin position="1"/>
        <end position="29"/>
    </location>
</feature>
<name>W4QKD8_9BACI</name>
<keyword evidence="1" id="KW-0732">Signal</keyword>
<protein>
    <recommendedName>
        <fullName evidence="2">Fibronectin type-III domain-containing protein</fullName>
    </recommendedName>
</protein>
<evidence type="ECO:0000256" key="1">
    <source>
        <dbReference type="SAM" id="SignalP"/>
    </source>
</evidence>
<reference evidence="3" key="1">
    <citation type="journal article" date="2014" name="Genome Announc.">
        <title>Draft Genome Sequences of Three Alkaliphilic Bacillus Strains, Bacillus wakoensis JCM 9140T, Bacillus akibai JCM 9157T, and Bacillus hemicellulosilyticus JCM 9152T.</title>
        <authorList>
            <person name="Yuki M."/>
            <person name="Oshima K."/>
            <person name="Suda W."/>
            <person name="Oshida Y."/>
            <person name="Kitamura K."/>
            <person name="Iida T."/>
            <person name="Hattori M."/>
            <person name="Ohkuma M."/>
        </authorList>
    </citation>
    <scope>NUCLEOTIDE SEQUENCE [LARGE SCALE GENOMIC DNA]</scope>
    <source>
        <strain evidence="3">JCM 9152</strain>
    </source>
</reference>
<feature type="domain" description="Fibronectin type-III" evidence="2">
    <location>
        <begin position="416"/>
        <end position="511"/>
    </location>
</feature>
<dbReference type="SUPFAM" id="SSF51126">
    <property type="entry name" value="Pectin lyase-like"/>
    <property type="match status" value="1"/>
</dbReference>
<dbReference type="Proteomes" id="UP000018895">
    <property type="component" value="Unassembled WGS sequence"/>
</dbReference>
<dbReference type="PROSITE" id="PS50853">
    <property type="entry name" value="FN3"/>
    <property type="match status" value="1"/>
</dbReference>
<dbReference type="InterPro" id="IPR013783">
    <property type="entry name" value="Ig-like_fold"/>
</dbReference>
<keyword evidence="4" id="KW-1185">Reference proteome</keyword>
<evidence type="ECO:0000313" key="3">
    <source>
        <dbReference type="EMBL" id="GAE32580.1"/>
    </source>
</evidence>
<dbReference type="InterPro" id="IPR008979">
    <property type="entry name" value="Galactose-bd-like_sf"/>
</dbReference>
<dbReference type="AlphaFoldDB" id="W4QKD8"/>
<dbReference type="SUPFAM" id="SSF49265">
    <property type="entry name" value="Fibronectin type III"/>
    <property type="match status" value="1"/>
</dbReference>
<dbReference type="InterPro" id="IPR003961">
    <property type="entry name" value="FN3_dom"/>
</dbReference>
<feature type="chain" id="PRO_5004848655" description="Fibronectin type-III domain-containing protein" evidence="1">
    <location>
        <begin position="30"/>
        <end position="654"/>
    </location>
</feature>
<dbReference type="EMBL" id="BAUU01000040">
    <property type="protein sequence ID" value="GAE32580.1"/>
    <property type="molecule type" value="Genomic_DNA"/>
</dbReference>
<dbReference type="RefSeq" id="WP_052016156.1">
    <property type="nucleotide sequence ID" value="NZ_BAUU01000040.1"/>
</dbReference>
<sequence>MKKRKQLSVFMVFVMIFSLFSTSGLTVTAATNGEDRLHLSFDFGTETSSVADGFTKVSDLKEYTSDQGYGFEEVNEGSAEDQGDDLRRDFVLASGHTFMVDLPNGDYDVVIITGSNWDFNTTSYRIQGGEDQGGYPTNGGHFRTYEDEATVTDGQLTIEFWDAWARINAIEITEQGSDDPLAFKFDLGTETSPIAEGYTKVSETTVYDSDLGYGLDSAAGSRDQANNLTRDFVKAGDNSFKVDMPNGHYKVLITTGSEWDENTTSYTIQDSEVKGGEVTAPRQYITYDDNVEVIDGQLVIQFFDDSRINAVEIIPILMITSLEVSEVALGQDSYVHLTWDRMEEAHSYEVFRRAEGENRFTSIGETTELSFIDESPELGYTYTYVVTPITDLNVDTEPSNEVTVTMVDDDVSAPNRPQGLTLGDVVEEEKVTFSWDEVDEAERYYVYRTRFQQDQIPHVEDSYEFIGMTSELVFTDEDIYSTNPYYYAVKAVNAGGISESSEMIVAQERETEFRETPDYDSYDAQVFQTDDGWEAVNGEEVVYSGDDMYEAMQAAVDSLTPERTTQEKVVVHGSGTIQGDQSVELPSHTLFEVNGTIHVEGTGDGFSYGYQDAAVRVMHAENVSIPKLSVTGTPNFGIFVRTSENVHLGDITYV</sequence>
<dbReference type="SUPFAM" id="SSF49785">
    <property type="entry name" value="Galactose-binding domain-like"/>
    <property type="match status" value="2"/>
</dbReference>
<dbReference type="Gene3D" id="2.60.40.10">
    <property type="entry name" value="Immunoglobulins"/>
    <property type="match status" value="2"/>
</dbReference>
<dbReference type="InterPro" id="IPR011050">
    <property type="entry name" value="Pectin_lyase_fold/virulence"/>
</dbReference>
<proteinExistence type="predicted"/>
<dbReference type="InterPro" id="IPR036116">
    <property type="entry name" value="FN3_sf"/>
</dbReference>
<dbReference type="OrthoDB" id="9802318at2"/>
<comment type="caution">
    <text evidence="3">The sequence shown here is derived from an EMBL/GenBank/DDBJ whole genome shotgun (WGS) entry which is preliminary data.</text>
</comment>
<dbReference type="STRING" id="1236971.JCM9152_4119"/>
<accession>W4QKD8</accession>